<dbReference type="Proteomes" id="UP000316426">
    <property type="component" value="Chromosome"/>
</dbReference>
<proteinExistence type="inferred from homology"/>
<evidence type="ECO:0000256" key="1">
    <source>
        <dbReference type="ARBA" id="ARBA00022676"/>
    </source>
</evidence>
<dbReference type="EC" id="2.4.99.24" evidence="4"/>
<evidence type="ECO:0000256" key="4">
    <source>
        <dbReference type="ARBA" id="ARBA00044042"/>
    </source>
</evidence>
<dbReference type="NCBIfam" id="TIGR02195">
    <property type="entry name" value="heptsyl_trn_II"/>
    <property type="match status" value="1"/>
</dbReference>
<dbReference type="InterPro" id="IPR011910">
    <property type="entry name" value="RfaF"/>
</dbReference>
<dbReference type="RefSeq" id="WP_145113205.1">
    <property type="nucleotide sequence ID" value="NZ_CP036349.1"/>
</dbReference>
<dbReference type="InterPro" id="IPR051199">
    <property type="entry name" value="LPS_LOS_Heptosyltrfase"/>
</dbReference>
<name>A0A518KA27_9BACT</name>
<dbReference type="SUPFAM" id="SSF53756">
    <property type="entry name" value="UDP-Glycosyltransferase/glycogen phosphorylase"/>
    <property type="match status" value="1"/>
</dbReference>
<keyword evidence="7" id="KW-1185">Reference proteome</keyword>
<evidence type="ECO:0000256" key="5">
    <source>
        <dbReference type="ARBA" id="ARBA00047503"/>
    </source>
</evidence>
<keyword evidence="1" id="KW-0328">Glycosyltransferase</keyword>
<dbReference type="KEGG" id="bmei:Spa11_28390"/>
<dbReference type="Pfam" id="PF01075">
    <property type="entry name" value="Glyco_transf_9"/>
    <property type="match status" value="1"/>
</dbReference>
<comment type="catalytic activity">
    <reaction evidence="5">
        <text>an L-alpha-D-Hep-(1-&gt;5)-[alpha-Kdo-(2-&gt;4)]-alpha-Kdo-(2-&gt;6)-lipid A + ADP-L-glycero-beta-D-manno-heptose = an L-alpha-D-Hep-(1-&gt;3)-L-alpha-D-Hep-(1-&gt;5)-[alpha-Kdo-(2-&gt;4)]-alpha-Kdo-(2-&gt;6)-lipid A + ADP + H(+)</text>
        <dbReference type="Rhea" id="RHEA:74071"/>
        <dbReference type="ChEBI" id="CHEBI:15378"/>
        <dbReference type="ChEBI" id="CHEBI:61506"/>
        <dbReference type="ChEBI" id="CHEBI:193068"/>
        <dbReference type="ChEBI" id="CHEBI:193069"/>
        <dbReference type="ChEBI" id="CHEBI:456216"/>
        <dbReference type="EC" id="2.4.99.24"/>
    </reaction>
</comment>
<accession>A0A518KA27</accession>
<comment type="similarity">
    <text evidence="3">Belongs to the glycosyltransferase 9 family.</text>
</comment>
<dbReference type="InterPro" id="IPR002201">
    <property type="entry name" value="Glyco_trans_9"/>
</dbReference>
<sequence>MRLGVFLPNWIGDAVMTTPALDSLRELVGPSGHMVGVMRPYVADVVDGLGYIDRNIFYKPKAKQPELQGRAVVAALRDERLDAVVLLTNSLRTAWLAWRSGAQERIGYDRDYRSWLLTTRLREPVKSGKRAPLPAIDSYLNLAYATGGEWRPPTLRLATTANDEAAADAAWERLGLPSGDRVVVFNTGGAYGDAKGWPAEHFAELAKRITATSDASVVINCGPGERETAGRIAELAASPRVRSLGEVEQLPIGLSKAIIKRSRMLVTTDSGPRFFGIAFGKPVVSLFGPTDPSVTRTHYAGETPLSLKLDCQFCWERSCPLKHHRCMQDLSVERVYRAAAVHLDKLAEKAA</sequence>
<dbReference type="GO" id="GO:0009244">
    <property type="term" value="P:lipopolysaccharide core region biosynthetic process"/>
    <property type="evidence" value="ECO:0007669"/>
    <property type="project" value="TreeGrafter"/>
</dbReference>
<dbReference type="GO" id="GO:0005829">
    <property type="term" value="C:cytosol"/>
    <property type="evidence" value="ECO:0007669"/>
    <property type="project" value="TreeGrafter"/>
</dbReference>
<dbReference type="PANTHER" id="PTHR30160:SF7">
    <property type="entry name" value="ADP-HEPTOSE--LPS HEPTOSYLTRANSFERASE 2"/>
    <property type="match status" value="1"/>
</dbReference>
<protein>
    <recommendedName>
        <fullName evidence="4">lipopolysaccharide heptosyltransferase II</fullName>
        <ecNumber evidence="4">2.4.99.24</ecNumber>
    </recommendedName>
</protein>
<evidence type="ECO:0000313" key="7">
    <source>
        <dbReference type="Proteomes" id="UP000316426"/>
    </source>
</evidence>
<dbReference type="CDD" id="cd03789">
    <property type="entry name" value="GT9_LPS_heptosyltransferase"/>
    <property type="match status" value="1"/>
</dbReference>
<reference evidence="6 7" key="1">
    <citation type="submission" date="2019-02" db="EMBL/GenBank/DDBJ databases">
        <title>Deep-cultivation of Planctomycetes and their phenomic and genomic characterization uncovers novel biology.</title>
        <authorList>
            <person name="Wiegand S."/>
            <person name="Jogler M."/>
            <person name="Boedeker C."/>
            <person name="Pinto D."/>
            <person name="Vollmers J."/>
            <person name="Rivas-Marin E."/>
            <person name="Kohn T."/>
            <person name="Peeters S.H."/>
            <person name="Heuer A."/>
            <person name="Rast P."/>
            <person name="Oberbeckmann S."/>
            <person name="Bunk B."/>
            <person name="Jeske O."/>
            <person name="Meyerdierks A."/>
            <person name="Storesund J.E."/>
            <person name="Kallscheuer N."/>
            <person name="Luecker S."/>
            <person name="Lage O.M."/>
            <person name="Pohl T."/>
            <person name="Merkel B.J."/>
            <person name="Hornburger P."/>
            <person name="Mueller R.-W."/>
            <person name="Bruemmer F."/>
            <person name="Labrenz M."/>
            <person name="Spormann A.M."/>
            <person name="Op den Camp H."/>
            <person name="Overmann J."/>
            <person name="Amann R."/>
            <person name="Jetten M.S.M."/>
            <person name="Mascher T."/>
            <person name="Medema M.H."/>
            <person name="Devos D.P."/>
            <person name="Kaster A.-K."/>
            <person name="Ovreas L."/>
            <person name="Rohde M."/>
            <person name="Galperin M.Y."/>
            <person name="Jogler C."/>
        </authorList>
    </citation>
    <scope>NUCLEOTIDE SEQUENCE [LARGE SCALE GENOMIC DNA]</scope>
    <source>
        <strain evidence="6 7">Spa11</strain>
    </source>
</reference>
<dbReference type="GO" id="GO:0008713">
    <property type="term" value="F:ADP-heptose-lipopolysaccharide heptosyltransferase activity"/>
    <property type="evidence" value="ECO:0007669"/>
    <property type="project" value="UniProtKB-EC"/>
</dbReference>
<dbReference type="Gene3D" id="3.40.50.2000">
    <property type="entry name" value="Glycogen Phosphorylase B"/>
    <property type="match status" value="2"/>
</dbReference>
<evidence type="ECO:0000256" key="2">
    <source>
        <dbReference type="ARBA" id="ARBA00022679"/>
    </source>
</evidence>
<gene>
    <name evidence="6" type="primary">rfaF</name>
    <name evidence="6" type="ORF">Spa11_28390</name>
</gene>
<dbReference type="PANTHER" id="PTHR30160">
    <property type="entry name" value="TETRAACYLDISACCHARIDE 4'-KINASE-RELATED"/>
    <property type="match status" value="1"/>
</dbReference>
<evidence type="ECO:0000313" key="6">
    <source>
        <dbReference type="EMBL" id="QDV74633.1"/>
    </source>
</evidence>
<dbReference type="EMBL" id="CP036349">
    <property type="protein sequence ID" value="QDV74633.1"/>
    <property type="molecule type" value="Genomic_DNA"/>
</dbReference>
<keyword evidence="2 6" id="KW-0808">Transferase</keyword>
<dbReference type="AlphaFoldDB" id="A0A518KA27"/>
<organism evidence="6 7">
    <name type="scientific">Botrimarina mediterranea</name>
    <dbReference type="NCBI Taxonomy" id="2528022"/>
    <lineage>
        <taxon>Bacteria</taxon>
        <taxon>Pseudomonadati</taxon>
        <taxon>Planctomycetota</taxon>
        <taxon>Planctomycetia</taxon>
        <taxon>Pirellulales</taxon>
        <taxon>Lacipirellulaceae</taxon>
        <taxon>Botrimarina</taxon>
    </lineage>
</organism>
<evidence type="ECO:0000256" key="3">
    <source>
        <dbReference type="ARBA" id="ARBA00043995"/>
    </source>
</evidence>